<reference evidence="2 3" key="1">
    <citation type="submission" date="2018-09" db="EMBL/GenBank/DDBJ databases">
        <title>Nocardia yunnanensis sp. nov., an actinomycete isolated from a soil sample.</title>
        <authorList>
            <person name="Zhang J."/>
        </authorList>
    </citation>
    <scope>NUCLEOTIDE SEQUENCE [LARGE SCALE GENOMIC DNA]</scope>
    <source>
        <strain evidence="2 3">CFHS0054</strain>
    </source>
</reference>
<dbReference type="AlphaFoldDB" id="A0A386ZN44"/>
<sequence>MAENGHANVVPALVASLMHRPFREPRSFPDADTALDAIWAEALSRPRWQNPPTTRENARKRLNESELYRGRYTADGRRKLPRSDRRYLAALAARSEQSGDHDAAAAIRDLEQGR</sequence>
<organism evidence="2 3">
    <name type="scientific">Nocardia yunnanensis</name>
    <dbReference type="NCBI Taxonomy" id="2382165"/>
    <lineage>
        <taxon>Bacteria</taxon>
        <taxon>Bacillati</taxon>
        <taxon>Actinomycetota</taxon>
        <taxon>Actinomycetes</taxon>
        <taxon>Mycobacteriales</taxon>
        <taxon>Nocardiaceae</taxon>
        <taxon>Nocardia</taxon>
    </lineage>
</organism>
<accession>A0A386ZN44</accession>
<evidence type="ECO:0000313" key="2">
    <source>
        <dbReference type="EMBL" id="AYF78119.1"/>
    </source>
</evidence>
<protein>
    <submittedName>
        <fullName evidence="2">Uncharacterized protein</fullName>
    </submittedName>
</protein>
<gene>
    <name evidence="2" type="ORF">D7D52_34680</name>
</gene>
<dbReference type="KEGG" id="nyu:D7D52_34680"/>
<feature type="compositionally biased region" description="Basic and acidic residues" evidence="1">
    <location>
        <begin position="97"/>
        <end position="114"/>
    </location>
</feature>
<feature type="region of interest" description="Disordered" evidence="1">
    <location>
        <begin position="92"/>
        <end position="114"/>
    </location>
</feature>
<keyword evidence="3" id="KW-1185">Reference proteome</keyword>
<evidence type="ECO:0000313" key="3">
    <source>
        <dbReference type="Proteomes" id="UP000267164"/>
    </source>
</evidence>
<dbReference type="Proteomes" id="UP000267164">
    <property type="component" value="Chromosome"/>
</dbReference>
<evidence type="ECO:0000256" key="1">
    <source>
        <dbReference type="SAM" id="MobiDB-lite"/>
    </source>
</evidence>
<name>A0A386ZN44_9NOCA</name>
<proteinExistence type="predicted"/>
<dbReference type="EMBL" id="CP032568">
    <property type="protein sequence ID" value="AYF78119.1"/>
    <property type="molecule type" value="Genomic_DNA"/>
</dbReference>